<accession>A0A0N4VLD7</accession>
<keyword evidence="2" id="KW-1185">Reference proteome</keyword>
<evidence type="ECO:0000313" key="2">
    <source>
        <dbReference type="Proteomes" id="UP000274131"/>
    </source>
</evidence>
<dbReference type="OrthoDB" id="5831912at2759"/>
<dbReference type="InterPro" id="IPR021010">
    <property type="entry name" value="Cytosolic_motility_protein"/>
</dbReference>
<dbReference type="EMBL" id="UXUI01011433">
    <property type="protein sequence ID" value="VDD96232.1"/>
    <property type="molecule type" value="Genomic_DNA"/>
</dbReference>
<reference evidence="3" key="1">
    <citation type="submission" date="2017-02" db="UniProtKB">
        <authorList>
            <consortium name="WormBaseParasite"/>
        </authorList>
    </citation>
    <scope>IDENTIFICATION</scope>
</reference>
<dbReference type="AlphaFoldDB" id="A0A0N4VLD7"/>
<evidence type="ECO:0000313" key="1">
    <source>
        <dbReference type="EMBL" id="VDD96232.1"/>
    </source>
</evidence>
<protein>
    <submittedName>
        <fullName evidence="3">DUF4767 domain-containing protein</fullName>
    </submittedName>
</protein>
<dbReference type="Pfam" id="PF12150">
    <property type="entry name" value="MFP2b"/>
    <property type="match status" value="1"/>
</dbReference>
<dbReference type="Proteomes" id="UP000274131">
    <property type="component" value="Unassembled WGS sequence"/>
</dbReference>
<dbReference type="WBParaSite" id="EVEC_0001170501-mRNA-1">
    <property type="protein sequence ID" value="EVEC_0001170501-mRNA-1"/>
    <property type="gene ID" value="EVEC_0001170501"/>
</dbReference>
<reference evidence="1 2" key="2">
    <citation type="submission" date="2018-10" db="EMBL/GenBank/DDBJ databases">
        <authorList>
            <consortium name="Pathogen Informatics"/>
        </authorList>
    </citation>
    <scope>NUCLEOTIDE SEQUENCE [LARGE SCALE GENOMIC DNA]</scope>
</reference>
<proteinExistence type="predicted"/>
<organism evidence="3">
    <name type="scientific">Enterobius vermicularis</name>
    <name type="common">Human pinworm</name>
    <dbReference type="NCBI Taxonomy" id="51028"/>
    <lineage>
        <taxon>Eukaryota</taxon>
        <taxon>Metazoa</taxon>
        <taxon>Ecdysozoa</taxon>
        <taxon>Nematoda</taxon>
        <taxon>Chromadorea</taxon>
        <taxon>Rhabditida</taxon>
        <taxon>Spirurina</taxon>
        <taxon>Oxyuridomorpha</taxon>
        <taxon>Oxyuroidea</taxon>
        <taxon>Oxyuridae</taxon>
        <taxon>Enterobius</taxon>
    </lineage>
</organism>
<gene>
    <name evidence="1" type="ORF">EVEC_LOCUS10983</name>
</gene>
<dbReference type="SUPFAM" id="SSF141739">
    <property type="entry name" value="MFPT repeat-like"/>
    <property type="match status" value="1"/>
</dbReference>
<evidence type="ECO:0000313" key="3">
    <source>
        <dbReference type="WBParaSite" id="EVEC_0001170501-mRNA-1"/>
    </source>
</evidence>
<sequence>MPVNAVRPFGRALRENGKTVDYVVALWVPKNKKSVWGKAWEENGQLKALFFHDNVVKTNEHPDIKARGYFIVTYNGTVEDNGFRISWELAKQVDGGTVVYSGENRYVAAVYSDPHTNSEYLGNSLWDQRSIEFVHSGRDTADVVDNGNDNTFERYVYLLTKQRCNCQC</sequence>
<name>A0A0N4VLD7_ENTVE</name>